<dbReference type="EMBL" id="RQVQ01000001">
    <property type="protein sequence ID" value="RRJ93280.1"/>
    <property type="molecule type" value="Genomic_DNA"/>
</dbReference>
<dbReference type="OrthoDB" id="5585143at2"/>
<name>A0A3P3WDX7_9FLAO</name>
<feature type="domain" description="Putative auto-transporter adhesin head GIN" evidence="1">
    <location>
        <begin position="49"/>
        <end position="232"/>
    </location>
</feature>
<dbReference type="InterPro" id="IPR021255">
    <property type="entry name" value="DUF2807"/>
</dbReference>
<gene>
    <name evidence="2" type="ORF">EG240_00495</name>
</gene>
<comment type="caution">
    <text evidence="2">The sequence shown here is derived from an EMBL/GenBank/DDBJ whole genome shotgun (WGS) entry which is preliminary data.</text>
</comment>
<evidence type="ECO:0000259" key="1">
    <source>
        <dbReference type="Pfam" id="PF10988"/>
    </source>
</evidence>
<dbReference type="AlphaFoldDB" id="A0A3P3WDX7"/>
<sequence length="248" mass="27089">MRKIYYLLFSVTLLASCKKPDVNNNSNEITSENTSAETVETVIYKIGTYNAISNKSIVNIEISNDIPKDEIHIISTKQNLEEIKHEIIEGELILSQKNKTFTLKNKTQIIAKINSENISKFNISGLGYIKSTIIQKAENIETEIEGAGNLELTINNNSISNKIEGLGNISLKGRTNNAKTEIEGAGNLDAFELETNSTIVTIEGLGNANVNVSEKLEATISGAGNLTYKGNPKEIIKEKSGLGSINQK</sequence>
<dbReference type="PROSITE" id="PS51257">
    <property type="entry name" value="PROKAR_LIPOPROTEIN"/>
    <property type="match status" value="1"/>
</dbReference>
<accession>A0A3P3WDX7</accession>
<dbReference type="Gene3D" id="2.160.20.120">
    <property type="match status" value="1"/>
</dbReference>
<dbReference type="Pfam" id="PF10988">
    <property type="entry name" value="DUF2807"/>
    <property type="match status" value="1"/>
</dbReference>
<proteinExistence type="predicted"/>
<evidence type="ECO:0000313" key="2">
    <source>
        <dbReference type="EMBL" id="RRJ93280.1"/>
    </source>
</evidence>
<reference evidence="2 3" key="1">
    <citation type="submission" date="2018-11" db="EMBL/GenBank/DDBJ databases">
        <title>Flavobacterium sp. nov., YIM 102701-2 draft genome.</title>
        <authorList>
            <person name="Li G."/>
            <person name="Jiang Y."/>
        </authorList>
    </citation>
    <scope>NUCLEOTIDE SEQUENCE [LARGE SCALE GENOMIC DNA]</scope>
    <source>
        <strain evidence="2 3">YIM 102701-2</strain>
    </source>
</reference>
<dbReference type="PANTHER" id="PTHR39200">
    <property type="entry name" value="HYPOTHETICAL EXPORTED PROTEIN"/>
    <property type="match status" value="1"/>
</dbReference>
<dbReference type="RefSeq" id="WP_125016306.1">
    <property type="nucleotide sequence ID" value="NZ_RQVQ01000001.1"/>
</dbReference>
<evidence type="ECO:0000313" key="3">
    <source>
        <dbReference type="Proteomes" id="UP000275719"/>
    </source>
</evidence>
<organism evidence="2 3">
    <name type="scientific">Paenimyroides tangerinum</name>
    <dbReference type="NCBI Taxonomy" id="2488728"/>
    <lineage>
        <taxon>Bacteria</taxon>
        <taxon>Pseudomonadati</taxon>
        <taxon>Bacteroidota</taxon>
        <taxon>Flavobacteriia</taxon>
        <taxon>Flavobacteriales</taxon>
        <taxon>Flavobacteriaceae</taxon>
        <taxon>Paenimyroides</taxon>
    </lineage>
</organism>
<dbReference type="PANTHER" id="PTHR39200:SF1">
    <property type="entry name" value="AUTO-TRANSPORTER ADHESIN HEAD GIN DOMAIN-CONTAINING PROTEIN-RELATED"/>
    <property type="match status" value="1"/>
</dbReference>
<dbReference type="Proteomes" id="UP000275719">
    <property type="component" value="Unassembled WGS sequence"/>
</dbReference>
<protein>
    <submittedName>
        <fullName evidence="2">DUF2807 domain-containing protein</fullName>
    </submittedName>
</protein>
<keyword evidence="3" id="KW-1185">Reference proteome</keyword>